<evidence type="ECO:0000313" key="2">
    <source>
        <dbReference type="EMBL" id="QDV22782.1"/>
    </source>
</evidence>
<organism evidence="2 3">
    <name type="scientific">Aureliella helgolandensis</name>
    <dbReference type="NCBI Taxonomy" id="2527968"/>
    <lineage>
        <taxon>Bacteria</taxon>
        <taxon>Pseudomonadati</taxon>
        <taxon>Planctomycetota</taxon>
        <taxon>Planctomycetia</taxon>
        <taxon>Pirellulales</taxon>
        <taxon>Pirellulaceae</taxon>
        <taxon>Aureliella</taxon>
    </lineage>
</organism>
<dbReference type="PANTHER" id="PTHR30272:SF1">
    <property type="entry name" value="3-HYDROXYACYL-[ACYL-CARRIER-PROTEIN] DEHYDRATASE"/>
    <property type="match status" value="1"/>
</dbReference>
<dbReference type="CDD" id="cd01288">
    <property type="entry name" value="FabZ"/>
    <property type="match status" value="1"/>
</dbReference>
<evidence type="ECO:0000313" key="3">
    <source>
        <dbReference type="Proteomes" id="UP000318017"/>
    </source>
</evidence>
<keyword evidence="1 2" id="KW-0456">Lyase</keyword>
<dbReference type="GO" id="GO:0019171">
    <property type="term" value="F:(3R)-hydroxyacyl-[acyl-carrier-protein] dehydratase activity"/>
    <property type="evidence" value="ECO:0007669"/>
    <property type="project" value="UniProtKB-EC"/>
</dbReference>
<protein>
    <submittedName>
        <fullName evidence="2">3-hydroxyacyl-[acyl-carrier-protein] dehydratase FabZ</fullName>
        <ecNumber evidence="2">4.2.1.59</ecNumber>
    </submittedName>
</protein>
<keyword evidence="3" id="KW-1185">Reference proteome</keyword>
<name>A0A518G2G9_9BACT</name>
<gene>
    <name evidence="2" type="primary">fabZ_1</name>
    <name evidence="2" type="ORF">Q31a_10730</name>
</gene>
<proteinExistence type="predicted"/>
<dbReference type="AlphaFoldDB" id="A0A518G2G9"/>
<accession>A0A518G2G9</accession>
<evidence type="ECO:0000256" key="1">
    <source>
        <dbReference type="ARBA" id="ARBA00023239"/>
    </source>
</evidence>
<dbReference type="InterPro" id="IPR029069">
    <property type="entry name" value="HotDog_dom_sf"/>
</dbReference>
<dbReference type="OrthoDB" id="272251at2"/>
<dbReference type="SUPFAM" id="SSF54637">
    <property type="entry name" value="Thioesterase/thiol ester dehydrase-isomerase"/>
    <property type="match status" value="1"/>
</dbReference>
<dbReference type="Gene3D" id="3.10.129.10">
    <property type="entry name" value="Hotdog Thioesterase"/>
    <property type="match status" value="1"/>
</dbReference>
<dbReference type="PANTHER" id="PTHR30272">
    <property type="entry name" value="3-HYDROXYACYL-[ACYL-CARRIER-PROTEIN] DEHYDRATASE"/>
    <property type="match status" value="1"/>
</dbReference>
<dbReference type="InterPro" id="IPR013114">
    <property type="entry name" value="FabA_FabZ"/>
</dbReference>
<sequence>MAARELIYDPAMLDFTNVISDAEEIRKYNPQRFEMEQLTAIIHEDLEHHVCVGYKDVTHDEFWVRGHMPNMPLMPGVVMLEAAAQMCSYFSQKYDLLGAAMVGFGGLEDVRFRDPVIPGDRLVLMCEMTKLRRGRIVVTKFQGFVRERLAVEGVLKGIPIPIDVVNSQLAQAAANAPKGK</sequence>
<dbReference type="EMBL" id="CP036298">
    <property type="protein sequence ID" value="QDV22782.1"/>
    <property type="molecule type" value="Genomic_DNA"/>
</dbReference>
<dbReference type="Pfam" id="PF07977">
    <property type="entry name" value="FabA"/>
    <property type="match status" value="1"/>
</dbReference>
<dbReference type="RefSeq" id="WP_145074848.1">
    <property type="nucleotide sequence ID" value="NZ_CP036298.1"/>
</dbReference>
<dbReference type="EC" id="4.2.1.59" evidence="2"/>
<reference evidence="2 3" key="1">
    <citation type="submission" date="2019-02" db="EMBL/GenBank/DDBJ databases">
        <title>Deep-cultivation of Planctomycetes and their phenomic and genomic characterization uncovers novel biology.</title>
        <authorList>
            <person name="Wiegand S."/>
            <person name="Jogler M."/>
            <person name="Boedeker C."/>
            <person name="Pinto D."/>
            <person name="Vollmers J."/>
            <person name="Rivas-Marin E."/>
            <person name="Kohn T."/>
            <person name="Peeters S.H."/>
            <person name="Heuer A."/>
            <person name="Rast P."/>
            <person name="Oberbeckmann S."/>
            <person name="Bunk B."/>
            <person name="Jeske O."/>
            <person name="Meyerdierks A."/>
            <person name="Storesund J.E."/>
            <person name="Kallscheuer N."/>
            <person name="Luecker S."/>
            <person name="Lage O.M."/>
            <person name="Pohl T."/>
            <person name="Merkel B.J."/>
            <person name="Hornburger P."/>
            <person name="Mueller R.-W."/>
            <person name="Bruemmer F."/>
            <person name="Labrenz M."/>
            <person name="Spormann A.M."/>
            <person name="Op den Camp H."/>
            <person name="Overmann J."/>
            <person name="Amann R."/>
            <person name="Jetten M.S.M."/>
            <person name="Mascher T."/>
            <person name="Medema M.H."/>
            <person name="Devos D.P."/>
            <person name="Kaster A.-K."/>
            <person name="Ovreas L."/>
            <person name="Rohde M."/>
            <person name="Galperin M.Y."/>
            <person name="Jogler C."/>
        </authorList>
    </citation>
    <scope>NUCLEOTIDE SEQUENCE [LARGE SCALE GENOMIC DNA]</scope>
    <source>
        <strain evidence="2 3">Q31a</strain>
    </source>
</reference>
<dbReference type="Proteomes" id="UP000318017">
    <property type="component" value="Chromosome"/>
</dbReference>
<dbReference type="KEGG" id="ahel:Q31a_10730"/>